<organism evidence="1 2">
    <name type="scientific">Citrus sinensis</name>
    <name type="common">Sweet orange</name>
    <name type="synonym">Citrus aurantium var. sinensis</name>
    <dbReference type="NCBI Taxonomy" id="2711"/>
    <lineage>
        <taxon>Eukaryota</taxon>
        <taxon>Viridiplantae</taxon>
        <taxon>Streptophyta</taxon>
        <taxon>Embryophyta</taxon>
        <taxon>Tracheophyta</taxon>
        <taxon>Spermatophyta</taxon>
        <taxon>Magnoliopsida</taxon>
        <taxon>eudicotyledons</taxon>
        <taxon>Gunneridae</taxon>
        <taxon>Pentapetalae</taxon>
        <taxon>rosids</taxon>
        <taxon>malvids</taxon>
        <taxon>Sapindales</taxon>
        <taxon>Rutaceae</taxon>
        <taxon>Aurantioideae</taxon>
        <taxon>Citrus</taxon>
    </lineage>
</organism>
<protein>
    <submittedName>
        <fullName evidence="1">Uncharacterized protein</fullName>
    </submittedName>
</protein>
<dbReference type="AlphaFoldDB" id="A0A067DD02"/>
<accession>A0A067DD02</accession>
<name>A0A067DD02_CITSI</name>
<keyword evidence="2" id="KW-1185">Reference proteome</keyword>
<evidence type="ECO:0000313" key="2">
    <source>
        <dbReference type="Proteomes" id="UP000027120"/>
    </source>
</evidence>
<gene>
    <name evidence="1" type="ORF">CISIN_1g037082mg</name>
</gene>
<reference evidence="1 2" key="1">
    <citation type="submission" date="2014-04" db="EMBL/GenBank/DDBJ databases">
        <authorList>
            <consortium name="International Citrus Genome Consortium"/>
            <person name="Gmitter F."/>
            <person name="Chen C."/>
            <person name="Farmerie W."/>
            <person name="Harkins T."/>
            <person name="Desany B."/>
            <person name="Mohiuddin M."/>
            <person name="Kodira C."/>
            <person name="Borodovsky M."/>
            <person name="Lomsadze A."/>
            <person name="Burns P."/>
            <person name="Jenkins J."/>
            <person name="Prochnik S."/>
            <person name="Shu S."/>
            <person name="Chapman J."/>
            <person name="Pitluck S."/>
            <person name="Schmutz J."/>
            <person name="Rokhsar D."/>
        </authorList>
    </citation>
    <scope>NUCLEOTIDE SEQUENCE</scope>
</reference>
<dbReference type="Proteomes" id="UP000027120">
    <property type="component" value="Unassembled WGS sequence"/>
</dbReference>
<sequence length="69" mass="7924">MQQKQNMEVSRCCFAAVMQQKQQLHVSRCCFAAVCVEKLRLEISSYKDADQLEGTVIDKGVCHLRNNDF</sequence>
<dbReference type="EMBL" id="KK785863">
    <property type="protein sequence ID" value="KDO40673.1"/>
    <property type="molecule type" value="Genomic_DNA"/>
</dbReference>
<proteinExistence type="predicted"/>
<evidence type="ECO:0000313" key="1">
    <source>
        <dbReference type="EMBL" id="KDO40673.1"/>
    </source>
</evidence>